<organism evidence="2 3">
    <name type="scientific">Hespellia stercorisuis DSM 15480</name>
    <dbReference type="NCBI Taxonomy" id="1121950"/>
    <lineage>
        <taxon>Bacteria</taxon>
        <taxon>Bacillati</taxon>
        <taxon>Bacillota</taxon>
        <taxon>Clostridia</taxon>
        <taxon>Lachnospirales</taxon>
        <taxon>Lachnospiraceae</taxon>
        <taxon>Hespellia</taxon>
    </lineage>
</organism>
<proteinExistence type="predicted"/>
<feature type="domain" description="Treble clef zinc finger" evidence="1">
    <location>
        <begin position="12"/>
        <end position="64"/>
    </location>
</feature>
<feature type="domain" description="Treble clef zinc finger" evidence="1">
    <location>
        <begin position="221"/>
        <end position="274"/>
    </location>
</feature>
<dbReference type="PANTHER" id="PTHR37317">
    <property type="entry name" value="BLR8090 PROTEIN"/>
    <property type="match status" value="1"/>
</dbReference>
<dbReference type="STRING" id="1121950.SAMN02745243_03610"/>
<accession>A0A1M6UUQ8</accession>
<feature type="domain" description="Treble clef zinc finger" evidence="1">
    <location>
        <begin position="151"/>
        <end position="204"/>
    </location>
</feature>
<name>A0A1M6UUQ8_9FIRM</name>
<dbReference type="Proteomes" id="UP000184301">
    <property type="component" value="Unassembled WGS sequence"/>
</dbReference>
<feature type="domain" description="Treble clef zinc finger" evidence="1">
    <location>
        <begin position="291"/>
        <end position="345"/>
    </location>
</feature>
<dbReference type="RefSeq" id="WP_073112921.1">
    <property type="nucleotide sequence ID" value="NZ_FQZY01000079.1"/>
</dbReference>
<dbReference type="InterPro" id="IPR025487">
    <property type="entry name" value="DUF4379"/>
</dbReference>
<dbReference type="EMBL" id="FQZY01000079">
    <property type="protein sequence ID" value="SHK72938.1"/>
    <property type="molecule type" value="Genomic_DNA"/>
</dbReference>
<evidence type="ECO:0000313" key="2">
    <source>
        <dbReference type="EMBL" id="SHK72938.1"/>
    </source>
</evidence>
<dbReference type="AlphaFoldDB" id="A0A1M6UUQ8"/>
<keyword evidence="3" id="KW-1185">Reference proteome</keyword>
<dbReference type="Pfam" id="PF14311">
    <property type="entry name" value="DUF4379"/>
    <property type="match status" value="5"/>
</dbReference>
<dbReference type="OrthoDB" id="583824at2"/>
<reference evidence="2 3" key="1">
    <citation type="submission" date="2016-11" db="EMBL/GenBank/DDBJ databases">
        <authorList>
            <person name="Jaros S."/>
            <person name="Januszkiewicz K."/>
            <person name="Wedrychowicz H."/>
        </authorList>
    </citation>
    <scope>NUCLEOTIDE SEQUENCE [LARGE SCALE GENOMIC DNA]</scope>
    <source>
        <strain evidence="2 3">DSM 15480</strain>
    </source>
</reference>
<evidence type="ECO:0000313" key="3">
    <source>
        <dbReference type="Proteomes" id="UP000184301"/>
    </source>
</evidence>
<sequence>MDNSFAKIHPELISEWSDKNLPVTADMVTYGSNKLMWWKGKCGHEWQTSIKARSKGEGCPICSGARAVEGINDLTTLCPELAAEWSDKNKELRPTMVTIGSSKKVIWKGKCGHEWTATVKSRAISQSGCPYCSHNEVLTGFNDLATLLPHLAEEWSEKNSPLLPTKVGAFANRKVWWKCKECGNEWNTLISTRSGGSKCPYCSGLILLKGFNDFSTTHPQLAEEWSERNYPLKPDMINAKSRKNVWWKCKECGYEWKAVVYSRVKGSECPVCADRAVLSGYNDLAATDPHLLAEWDYEKNKAVLPTEISRSSMKIVWWKCSLGHSWRGRISDRTIEQKGCKICEEEYLGVLPRLLVMFYAKMKNLRVITDDDRVIGIPLEMYIKEEKIAIETNEEPEKMVALKEHLCSKREIKLMRVPYKMGMDEVAYAGKIKKAFRSNYVFITSDEEEDVLFIRQRFFEWRRSK</sequence>
<protein>
    <submittedName>
        <fullName evidence="2">Probable Zinc-ribbon domain-containing protein</fullName>
    </submittedName>
</protein>
<gene>
    <name evidence="2" type="ORF">SAMN02745243_03610</name>
</gene>
<dbReference type="PANTHER" id="PTHR37317:SF1">
    <property type="entry name" value="ZINC-RIBBON DOMAIN-CONTAINING PROTEIN-RELATED"/>
    <property type="match status" value="1"/>
</dbReference>
<evidence type="ECO:0000259" key="1">
    <source>
        <dbReference type="Pfam" id="PF14311"/>
    </source>
</evidence>
<feature type="domain" description="Treble clef zinc finger" evidence="1">
    <location>
        <begin position="81"/>
        <end position="134"/>
    </location>
</feature>